<feature type="region of interest" description="Disordered" evidence="1">
    <location>
        <begin position="1"/>
        <end position="25"/>
    </location>
</feature>
<accession>A0A0G0WUJ5</accession>
<keyword evidence="2" id="KW-1133">Transmembrane helix</keyword>
<keyword evidence="2" id="KW-0472">Membrane</keyword>
<organism evidence="3 4">
    <name type="scientific">candidate division WWE3 bacterium GW2011_GWB1_41_6</name>
    <dbReference type="NCBI Taxonomy" id="1619112"/>
    <lineage>
        <taxon>Bacteria</taxon>
        <taxon>Katanobacteria</taxon>
    </lineage>
</organism>
<dbReference type="EMBL" id="LCBS01000022">
    <property type="protein sequence ID" value="KKS16420.1"/>
    <property type="molecule type" value="Genomic_DNA"/>
</dbReference>
<evidence type="ECO:0000256" key="1">
    <source>
        <dbReference type="SAM" id="MobiDB-lite"/>
    </source>
</evidence>
<protein>
    <submittedName>
        <fullName evidence="3">Uncharacterized protein</fullName>
    </submittedName>
</protein>
<reference evidence="3 4" key="1">
    <citation type="journal article" date="2015" name="Nature">
        <title>rRNA introns, odd ribosomes, and small enigmatic genomes across a large radiation of phyla.</title>
        <authorList>
            <person name="Brown C.T."/>
            <person name="Hug L.A."/>
            <person name="Thomas B.C."/>
            <person name="Sharon I."/>
            <person name="Castelle C.J."/>
            <person name="Singh A."/>
            <person name="Wilkins M.J."/>
            <person name="Williams K.H."/>
            <person name="Banfield J.F."/>
        </authorList>
    </citation>
    <scope>NUCLEOTIDE SEQUENCE [LARGE SCALE GENOMIC DNA]</scope>
</reference>
<sequence>MAPRRLQPTKPPILRERERHAHSRKPRTLIDVLASARQTQEKKPGAWKKFTDSTFGTLLLIFGAAAALLTILFLGVIALGNNAEVSSTTPVPPTAYRISGMEFAISYWERAEDSQTITRDNNCEWYEGDPIEKIAKFGAVDVVYCREHELKLVETNDFNEAEFYLDTLGKVEGLVATMEYYALDGSEPIVAETHVSGNRNELMGFRAEMNERLKLDNCIYKNFLGGIKAGDCPEQ</sequence>
<proteinExistence type="predicted"/>
<dbReference type="Proteomes" id="UP000034163">
    <property type="component" value="Unassembled WGS sequence"/>
</dbReference>
<evidence type="ECO:0000313" key="3">
    <source>
        <dbReference type="EMBL" id="KKS16420.1"/>
    </source>
</evidence>
<evidence type="ECO:0000313" key="4">
    <source>
        <dbReference type="Proteomes" id="UP000034163"/>
    </source>
</evidence>
<gene>
    <name evidence="3" type="ORF">UU72_C0022G0007</name>
</gene>
<evidence type="ECO:0000256" key="2">
    <source>
        <dbReference type="SAM" id="Phobius"/>
    </source>
</evidence>
<comment type="caution">
    <text evidence="3">The sequence shown here is derived from an EMBL/GenBank/DDBJ whole genome shotgun (WGS) entry which is preliminary data.</text>
</comment>
<feature type="transmembrane region" description="Helical" evidence="2">
    <location>
        <begin position="58"/>
        <end position="80"/>
    </location>
</feature>
<keyword evidence="2" id="KW-0812">Transmembrane</keyword>
<dbReference type="AlphaFoldDB" id="A0A0G0WUJ5"/>
<name>A0A0G0WUJ5_UNCKA</name>